<dbReference type="EMBL" id="KL142386">
    <property type="protein sequence ID" value="KDR73265.1"/>
    <property type="molecule type" value="Genomic_DNA"/>
</dbReference>
<evidence type="ECO:0000313" key="3">
    <source>
        <dbReference type="Proteomes" id="UP000027222"/>
    </source>
</evidence>
<gene>
    <name evidence="2" type="ORF">GALMADRAFT_251860</name>
</gene>
<feature type="domain" description="Ubiquitin-like" evidence="1">
    <location>
        <begin position="113"/>
        <end position="188"/>
    </location>
</feature>
<dbReference type="STRING" id="685588.A0A067SQM9"/>
<dbReference type="PROSITE" id="PS50053">
    <property type="entry name" value="UBIQUITIN_2"/>
    <property type="match status" value="1"/>
</dbReference>
<dbReference type="Proteomes" id="UP000027222">
    <property type="component" value="Unassembled WGS sequence"/>
</dbReference>
<dbReference type="CDD" id="cd01763">
    <property type="entry name" value="Ubl_SUMO_like"/>
    <property type="match status" value="1"/>
</dbReference>
<evidence type="ECO:0000259" key="1">
    <source>
        <dbReference type="PROSITE" id="PS50053"/>
    </source>
</evidence>
<reference evidence="3" key="1">
    <citation type="journal article" date="2014" name="Proc. Natl. Acad. Sci. U.S.A.">
        <title>Extensive sampling of basidiomycete genomes demonstrates inadequacy of the white-rot/brown-rot paradigm for wood decay fungi.</title>
        <authorList>
            <person name="Riley R."/>
            <person name="Salamov A.A."/>
            <person name="Brown D.W."/>
            <person name="Nagy L.G."/>
            <person name="Floudas D."/>
            <person name="Held B.W."/>
            <person name="Levasseur A."/>
            <person name="Lombard V."/>
            <person name="Morin E."/>
            <person name="Otillar R."/>
            <person name="Lindquist E.A."/>
            <person name="Sun H."/>
            <person name="LaButti K.M."/>
            <person name="Schmutz J."/>
            <person name="Jabbour D."/>
            <person name="Luo H."/>
            <person name="Baker S.E."/>
            <person name="Pisabarro A.G."/>
            <person name="Walton J.D."/>
            <person name="Blanchette R.A."/>
            <person name="Henrissat B."/>
            <person name="Martin F."/>
            <person name="Cullen D."/>
            <person name="Hibbett D.S."/>
            <person name="Grigoriev I.V."/>
        </authorList>
    </citation>
    <scope>NUCLEOTIDE SEQUENCE [LARGE SCALE GENOMIC DNA]</scope>
    <source>
        <strain evidence="3">CBS 339.88</strain>
    </source>
</reference>
<dbReference type="InterPro" id="IPR000626">
    <property type="entry name" value="Ubiquitin-like_dom"/>
</dbReference>
<dbReference type="SUPFAM" id="SSF54236">
    <property type="entry name" value="Ubiquitin-like"/>
    <property type="match status" value="1"/>
</dbReference>
<dbReference type="SMART" id="SM00213">
    <property type="entry name" value="UBQ"/>
    <property type="match status" value="1"/>
</dbReference>
<keyword evidence="3" id="KW-1185">Reference proteome</keyword>
<dbReference type="AlphaFoldDB" id="A0A067SQM9"/>
<dbReference type="InterPro" id="IPR029071">
    <property type="entry name" value="Ubiquitin-like_domsf"/>
</dbReference>
<accession>A0A067SQM9</accession>
<dbReference type="InterPro" id="IPR022617">
    <property type="entry name" value="Rad60/SUMO-like_dom"/>
</dbReference>
<dbReference type="OrthoDB" id="428577at2759"/>
<name>A0A067SQM9_GALM3</name>
<evidence type="ECO:0000313" key="2">
    <source>
        <dbReference type="EMBL" id="KDR73265.1"/>
    </source>
</evidence>
<protein>
    <recommendedName>
        <fullName evidence="1">Ubiquitin-like domain-containing protein</fullName>
    </recommendedName>
</protein>
<dbReference type="Gene3D" id="3.10.20.90">
    <property type="entry name" value="Phosphatidylinositol 3-kinase Catalytic Subunit, Chain A, domain 1"/>
    <property type="match status" value="1"/>
</dbReference>
<dbReference type="Pfam" id="PF11976">
    <property type="entry name" value="Rad60-SLD"/>
    <property type="match status" value="1"/>
</dbReference>
<proteinExistence type="predicted"/>
<sequence>MPKDTRATSSSTRSKDSLFVYRYKNKRVLATRATSYNLALQACRKLFSGIPVDSTVTLHTKDLDLCEGELIEISEESWSEVAHILKSVTVMVEENSRPVAVRLPTPEMPPRKVNINIATCEGSTFSISVTPTTKFDKILNSFSDKIGKERGSLKLIYNNSRIGGYDTVESCGIEDGDTIYCLVEQLGGKPVIYLFSPSALEASVKLSLAPQWNLSAIYPVVPIKPRTAQTHEEVSWRVKVHPNGELTALVTGLDVAYLFWEAHTDATVPTSPPPSPLLGESRQAEIFNPNEAVINDENSVVVPVEKITPYLDEALCCLGLHIEARTSFITYWLPSMLKHKNIAFRFIPQASYEHAAPLEVSPSPDVVTRVFMVFQGVADEDLGQWSAATSKAGADVSWWREVVGVDLERALDEKLFRVLEWGGMEVLTSRS</sequence>
<dbReference type="HOGENOM" id="CLU_028134_0_0_1"/>
<organism evidence="2 3">
    <name type="scientific">Galerina marginata (strain CBS 339.88)</name>
    <dbReference type="NCBI Taxonomy" id="685588"/>
    <lineage>
        <taxon>Eukaryota</taxon>
        <taxon>Fungi</taxon>
        <taxon>Dikarya</taxon>
        <taxon>Basidiomycota</taxon>
        <taxon>Agaricomycotina</taxon>
        <taxon>Agaricomycetes</taxon>
        <taxon>Agaricomycetidae</taxon>
        <taxon>Agaricales</taxon>
        <taxon>Agaricineae</taxon>
        <taxon>Strophariaceae</taxon>
        <taxon>Galerina</taxon>
    </lineage>
</organism>